<dbReference type="InterPro" id="IPR011604">
    <property type="entry name" value="PDDEXK-like_dom_sf"/>
</dbReference>
<dbReference type="SMART" id="SM00382">
    <property type="entry name" value="AAA"/>
    <property type="match status" value="1"/>
</dbReference>
<evidence type="ECO:0000256" key="3">
    <source>
        <dbReference type="ARBA" id="ARBA00022763"/>
    </source>
</evidence>
<feature type="compositionally biased region" description="Low complexity" evidence="14">
    <location>
        <begin position="1081"/>
        <end position="1101"/>
    </location>
</feature>
<comment type="catalytic activity">
    <reaction evidence="11">
        <text>Couples ATP hydrolysis with the unwinding of duplex DNA by translocating in the 3'-5' direction.</text>
        <dbReference type="EC" id="5.6.2.4"/>
    </reaction>
</comment>
<evidence type="ECO:0000256" key="13">
    <source>
        <dbReference type="ARBA" id="ARBA00048988"/>
    </source>
</evidence>
<evidence type="ECO:0000256" key="1">
    <source>
        <dbReference type="ARBA" id="ARBA00022722"/>
    </source>
</evidence>
<evidence type="ECO:0000256" key="11">
    <source>
        <dbReference type="ARBA" id="ARBA00034617"/>
    </source>
</evidence>
<dbReference type="Gene3D" id="3.90.320.10">
    <property type="match status" value="1"/>
</dbReference>
<keyword evidence="1" id="KW-0540">Nuclease</keyword>
<keyword evidence="8" id="KW-0238">DNA-binding</keyword>
<dbReference type="InterPro" id="IPR014017">
    <property type="entry name" value="DNA_helicase_UvrD-like_C"/>
</dbReference>
<evidence type="ECO:0000313" key="16">
    <source>
        <dbReference type="EMBL" id="GGI13854.1"/>
    </source>
</evidence>
<evidence type="ECO:0000256" key="9">
    <source>
        <dbReference type="ARBA" id="ARBA00023204"/>
    </source>
</evidence>
<evidence type="ECO:0000256" key="5">
    <source>
        <dbReference type="ARBA" id="ARBA00022806"/>
    </source>
</evidence>
<accession>A0A8J3AJC7</accession>
<dbReference type="PANTHER" id="PTHR11070:SF2">
    <property type="entry name" value="ATP-DEPENDENT DNA HELICASE SRS2"/>
    <property type="match status" value="1"/>
</dbReference>
<dbReference type="RefSeq" id="WP_188354917.1">
    <property type="nucleotide sequence ID" value="NZ_BMDH01000001.1"/>
</dbReference>
<dbReference type="GO" id="GO:0000725">
    <property type="term" value="P:recombinational repair"/>
    <property type="evidence" value="ECO:0007669"/>
    <property type="project" value="TreeGrafter"/>
</dbReference>
<keyword evidence="2" id="KW-0547">Nucleotide-binding</keyword>
<evidence type="ECO:0000256" key="14">
    <source>
        <dbReference type="SAM" id="MobiDB-lite"/>
    </source>
</evidence>
<keyword evidence="7" id="KW-0067">ATP-binding</keyword>
<dbReference type="Pfam" id="PF13361">
    <property type="entry name" value="UvrD_C"/>
    <property type="match status" value="1"/>
</dbReference>
<sequence length="1553" mass="171646">MSAAQSNQTYSIQQLTDAVASWIAQSTPIAEHTNATPTSKAAHESILIAGPAGSGKTTVLRRALVEAIRAYGDGQALMCVANRKIADTLIRSVMQPLGASNVTRPVTTIAAFAFQCASQLAAIEQQQPIKLLNGAQQDAVIRTVLVTHIMHVLTGDTCPICAILREYFGTADWVQIINPTANAQHMQLSEAQIKARLAQGLSDSFIDEMRDMFARIGELGIRGENETQVVAEIANADSDVQSATYGARFAVQWKLAFVLRAEYEQEVARAYPQETRADATVLIELGTQAVQQLDKQALPKLLIIDDAHDITLAQLRFITALYQRGVRIILSANPDESVQSFRGAFPEFVLSRLTHERESAPTELDHMIYPFAPLIEEELGNIHARVYRLEAPYDEQHARYLDRVLSRVSLSIHSQISNSLALEQRLGKAPVLAGTLPIEVDTAWVDDGQSDVYHQRSLRGMVYRTDLEERQALVQTMRAYHAQGQSWHSMAVIAHDNAQVQQLGAFMREQGIPVSFATQSTPLAQDSTVQGLFALIRLALWRTRGLQSAFHNGQSATDRQMLMREVASQVKTFCESQLCVAAADTSSNYMQSLGNQWHAFEQILRMITQVAQVVTPQSEQAKLFTELTDAWQRLASALDYQAEQATRVESLTTATTVVDNAILGSNETNASSHEEIPYALSIEALLMLVVSQERYAEIIQTLVRTICGSERSDSRLEQVCTRLCTAIERVAHAIQSAPPAAQYQAHDGSIVISPAYLVQTAWVAADVDKFWQQLAIQGASDEVVWDDEYTALSPYLMRATAAQHAADAANQRLDTVIRLFAHAHEAQAGTSIEQFMQQMNTLRLEADSLASHTPQLDAVLLTTPAGSVGVRRDYVWIPTVEQGVWPNLTPRGTLFGIEDLAQRVMYGADVRASYDNPFERVLAAEQRLFVVALSRAAKQVNISAVHNDEQSPSDFLSTYIPEIFDEQTGVAYNLAAQESDNSSDMELGQLQDPRSLVAVARQHSIQQHNAHGGAEQPAQVQDAVQALALLAEQHYDLAHPKTWSFVQDSYTDNSVETITANPETTATNLEKTTTDAENTEADTAPQTDTEAQSQSQTQHQPSTDDRQSQLASLSPSDVNALDACAICWKMSRDFSGPTLSSSQQQQGNIIHAILEHATLSGIDLPDYQHTHYSGTREEQIEQCATELEAIGKQYRNTDMAQQGQEAFEQAVQEEAFHQILTNVATYFIQSNDPEYVINTKLFPKKPSNSPRIGKLDYVLAEQSFDATISVAQLCQVINAQLQSALSLSEYGDEGAQSAVLNLSTEQCLALAQLITPQWQVDARHPIDIAQLRIHLHGSIDRIELRTLDDGSELVRIIDYKTGSNFTKKTMFSDLQLACYQLGIHFGHFLAGEQENKRVALQQVTLQELEQRAKRGVIGQSSLFVIKDSTQPAQSNAAESAYQPPLIVTHIGDNNFQSRTYTKTIDNIWDVPQLPQSCPELFDERTWQCIHAVKDTQGMWAVSMIAKIIRAAVGSQSQVFTTTEVPEQHLNYCKFTTVCPACAEQVSTVMEELS</sequence>
<evidence type="ECO:0000256" key="12">
    <source>
        <dbReference type="ARBA" id="ARBA00034808"/>
    </source>
</evidence>
<feature type="region of interest" description="Disordered" evidence="14">
    <location>
        <begin position="1058"/>
        <end position="1114"/>
    </location>
</feature>
<gene>
    <name evidence="16" type="ORF">GCM10007377_08040</name>
</gene>
<feature type="domain" description="AAA+ ATPase" evidence="15">
    <location>
        <begin position="42"/>
        <end position="354"/>
    </location>
</feature>
<dbReference type="GO" id="GO:0004527">
    <property type="term" value="F:exonuclease activity"/>
    <property type="evidence" value="ECO:0007669"/>
    <property type="project" value="UniProtKB-KW"/>
</dbReference>
<keyword evidence="6" id="KW-0269">Exonuclease</keyword>
<dbReference type="InterPro" id="IPR027417">
    <property type="entry name" value="P-loop_NTPase"/>
</dbReference>
<dbReference type="EC" id="5.6.2.4" evidence="12"/>
<dbReference type="InterPro" id="IPR000212">
    <property type="entry name" value="DNA_helicase_UvrD/REP"/>
</dbReference>
<proteinExistence type="predicted"/>
<keyword evidence="17" id="KW-1185">Reference proteome</keyword>
<dbReference type="InterPro" id="IPR003593">
    <property type="entry name" value="AAA+_ATPase"/>
</dbReference>
<dbReference type="PANTHER" id="PTHR11070">
    <property type="entry name" value="UVRD / RECB / PCRA DNA HELICASE FAMILY MEMBER"/>
    <property type="match status" value="1"/>
</dbReference>
<dbReference type="GO" id="GO:0003677">
    <property type="term" value="F:DNA binding"/>
    <property type="evidence" value="ECO:0007669"/>
    <property type="project" value="UniProtKB-KW"/>
</dbReference>
<evidence type="ECO:0000256" key="2">
    <source>
        <dbReference type="ARBA" id="ARBA00022741"/>
    </source>
</evidence>
<reference evidence="16" key="2">
    <citation type="submission" date="2020-09" db="EMBL/GenBank/DDBJ databases">
        <authorList>
            <person name="Sun Q."/>
            <person name="Sedlacek I."/>
        </authorList>
    </citation>
    <scope>NUCLEOTIDE SEQUENCE</scope>
    <source>
        <strain evidence="16">CCM 8606</strain>
    </source>
</reference>
<comment type="caution">
    <text evidence="16">The sequence shown here is derived from an EMBL/GenBank/DDBJ whole genome shotgun (WGS) entry which is preliminary data.</text>
</comment>
<dbReference type="GO" id="GO:0043138">
    <property type="term" value="F:3'-5' DNA helicase activity"/>
    <property type="evidence" value="ECO:0007669"/>
    <property type="project" value="UniProtKB-EC"/>
</dbReference>
<keyword evidence="3" id="KW-0227">DNA damage</keyword>
<keyword evidence="9" id="KW-0234">DNA repair</keyword>
<evidence type="ECO:0000256" key="10">
    <source>
        <dbReference type="ARBA" id="ARBA00023235"/>
    </source>
</evidence>
<name>A0A8J3AJC7_9BIFI</name>
<dbReference type="SUPFAM" id="SSF52540">
    <property type="entry name" value="P-loop containing nucleoside triphosphate hydrolases"/>
    <property type="match status" value="1"/>
</dbReference>
<keyword evidence="5" id="KW-0347">Helicase</keyword>
<dbReference type="Proteomes" id="UP000619536">
    <property type="component" value="Unassembled WGS sequence"/>
</dbReference>
<evidence type="ECO:0000259" key="15">
    <source>
        <dbReference type="SMART" id="SM00382"/>
    </source>
</evidence>
<dbReference type="InterPro" id="IPR014016">
    <property type="entry name" value="UvrD-like_ATP-bd"/>
</dbReference>
<evidence type="ECO:0000256" key="7">
    <source>
        <dbReference type="ARBA" id="ARBA00022840"/>
    </source>
</evidence>
<dbReference type="Pfam" id="PF12705">
    <property type="entry name" value="PDDEXK_1"/>
    <property type="match status" value="1"/>
</dbReference>
<comment type="catalytic activity">
    <reaction evidence="13">
        <text>ATP + H2O = ADP + phosphate + H(+)</text>
        <dbReference type="Rhea" id="RHEA:13065"/>
        <dbReference type="ChEBI" id="CHEBI:15377"/>
        <dbReference type="ChEBI" id="CHEBI:15378"/>
        <dbReference type="ChEBI" id="CHEBI:30616"/>
        <dbReference type="ChEBI" id="CHEBI:43474"/>
        <dbReference type="ChEBI" id="CHEBI:456216"/>
        <dbReference type="EC" id="5.6.2.4"/>
    </reaction>
</comment>
<evidence type="ECO:0000256" key="6">
    <source>
        <dbReference type="ARBA" id="ARBA00022839"/>
    </source>
</evidence>
<evidence type="ECO:0000256" key="8">
    <source>
        <dbReference type="ARBA" id="ARBA00023125"/>
    </source>
</evidence>
<dbReference type="InterPro" id="IPR038726">
    <property type="entry name" value="PDDEXK_AddAB-type"/>
</dbReference>
<keyword evidence="4" id="KW-0378">Hydrolase</keyword>
<evidence type="ECO:0000313" key="17">
    <source>
        <dbReference type="Proteomes" id="UP000619536"/>
    </source>
</evidence>
<dbReference type="GO" id="GO:0005524">
    <property type="term" value="F:ATP binding"/>
    <property type="evidence" value="ECO:0007669"/>
    <property type="project" value="UniProtKB-KW"/>
</dbReference>
<evidence type="ECO:0000256" key="4">
    <source>
        <dbReference type="ARBA" id="ARBA00022801"/>
    </source>
</evidence>
<dbReference type="Gene3D" id="3.40.50.300">
    <property type="entry name" value="P-loop containing nucleotide triphosphate hydrolases"/>
    <property type="match status" value="3"/>
</dbReference>
<protein>
    <recommendedName>
        <fullName evidence="12">DNA 3'-5' helicase</fullName>
        <ecNumber evidence="12">5.6.2.4</ecNumber>
    </recommendedName>
</protein>
<dbReference type="Gene3D" id="1.10.486.10">
    <property type="entry name" value="PCRA, domain 4"/>
    <property type="match status" value="1"/>
</dbReference>
<keyword evidence="10" id="KW-0413">Isomerase</keyword>
<dbReference type="Pfam" id="PF00580">
    <property type="entry name" value="UvrD-helicase"/>
    <property type="match status" value="1"/>
</dbReference>
<reference evidence="16" key="1">
    <citation type="journal article" date="2014" name="Int. J. Syst. Evol. Microbiol.">
        <title>Complete genome sequence of Corynebacterium casei LMG S-19264T (=DSM 44701T), isolated from a smear-ripened cheese.</title>
        <authorList>
            <consortium name="US DOE Joint Genome Institute (JGI-PGF)"/>
            <person name="Walter F."/>
            <person name="Albersmeier A."/>
            <person name="Kalinowski J."/>
            <person name="Ruckert C."/>
        </authorList>
    </citation>
    <scope>NUCLEOTIDE SEQUENCE</scope>
    <source>
        <strain evidence="16">CCM 8606</strain>
    </source>
</reference>
<organism evidence="16 17">
    <name type="scientific">Galliscardovia ingluviei</name>
    <dbReference type="NCBI Taxonomy" id="1769422"/>
    <lineage>
        <taxon>Bacteria</taxon>
        <taxon>Bacillati</taxon>
        <taxon>Actinomycetota</taxon>
        <taxon>Actinomycetes</taxon>
        <taxon>Bifidobacteriales</taxon>
        <taxon>Bifidobacteriaceae</taxon>
        <taxon>Galliscardovia</taxon>
    </lineage>
</organism>
<dbReference type="EMBL" id="BMDH01000001">
    <property type="protein sequence ID" value="GGI13854.1"/>
    <property type="molecule type" value="Genomic_DNA"/>
</dbReference>